<feature type="non-terminal residue" evidence="2">
    <location>
        <position position="94"/>
    </location>
</feature>
<dbReference type="EMBL" id="CAJNNW010037166">
    <property type="protein sequence ID" value="CAE8739827.1"/>
    <property type="molecule type" value="Genomic_DNA"/>
</dbReference>
<sequence length="94" mass="10170">WQQLLVALLVAALVVLGVLVRCYDWSPALPYADEDPTTFCPAEVASLIPNSDVEMGQRDPFLRSLSALGLWDVAASSGGGRGQYSRLRTFEDGV</sequence>
<evidence type="ECO:0000313" key="3">
    <source>
        <dbReference type="Proteomes" id="UP000626109"/>
    </source>
</evidence>
<proteinExistence type="predicted"/>
<accession>A0A813LPL0</accession>
<keyword evidence="1" id="KW-0732">Signal</keyword>
<organism evidence="2 3">
    <name type="scientific">Polarella glacialis</name>
    <name type="common">Dinoflagellate</name>
    <dbReference type="NCBI Taxonomy" id="89957"/>
    <lineage>
        <taxon>Eukaryota</taxon>
        <taxon>Sar</taxon>
        <taxon>Alveolata</taxon>
        <taxon>Dinophyceae</taxon>
        <taxon>Suessiales</taxon>
        <taxon>Suessiaceae</taxon>
        <taxon>Polarella</taxon>
    </lineage>
</organism>
<comment type="caution">
    <text evidence="2">The sequence shown here is derived from an EMBL/GenBank/DDBJ whole genome shotgun (WGS) entry which is preliminary data.</text>
</comment>
<name>A0A813LPL0_POLGL</name>
<protein>
    <submittedName>
        <fullName evidence="2">Uncharacterized protein</fullName>
    </submittedName>
</protein>
<gene>
    <name evidence="2" type="ORF">PGLA2088_LOCUS49783</name>
</gene>
<dbReference type="Proteomes" id="UP000626109">
    <property type="component" value="Unassembled WGS sequence"/>
</dbReference>
<dbReference type="AlphaFoldDB" id="A0A813LPL0"/>
<feature type="signal peptide" evidence="1">
    <location>
        <begin position="1"/>
        <end position="17"/>
    </location>
</feature>
<evidence type="ECO:0000256" key="1">
    <source>
        <dbReference type="SAM" id="SignalP"/>
    </source>
</evidence>
<evidence type="ECO:0000313" key="2">
    <source>
        <dbReference type="EMBL" id="CAE8739827.1"/>
    </source>
</evidence>
<feature type="chain" id="PRO_5032994361" evidence="1">
    <location>
        <begin position="18"/>
        <end position="94"/>
    </location>
</feature>
<reference evidence="2" key="1">
    <citation type="submission" date="2021-02" db="EMBL/GenBank/DDBJ databases">
        <authorList>
            <person name="Dougan E. K."/>
            <person name="Rhodes N."/>
            <person name="Thang M."/>
            <person name="Chan C."/>
        </authorList>
    </citation>
    <scope>NUCLEOTIDE SEQUENCE</scope>
</reference>